<name>A0AAE0MQ67_9PEZI</name>
<evidence type="ECO:0000256" key="1">
    <source>
        <dbReference type="SAM" id="MobiDB-lite"/>
    </source>
</evidence>
<evidence type="ECO:0000313" key="2">
    <source>
        <dbReference type="EMBL" id="KAK3339440.1"/>
    </source>
</evidence>
<sequence length="287" mass="31886">MASNTELSEIKQLLYCLASDLKASSSKTQTQTSEGTSTCSSCAARSPKPSNVEKVLSNPETTLVAKVRDIQSAVLQLVEEEKVLILAEVVQLSRAVGKALEDAKGKMMGKVAGITNGKEHGRKRSRPTENMDVDDDLDVAEKRVKQDEQGDTYEYKWGEEDALTQRRRNCTALDGFVLDSMGRASMAFNCERVGLRMAHECCIEDWDKFQREGKIGFEYCLYGLFYHGYEHEGVARGACSCRERHPPGVRQRATRCIRVKRSEDGSGKLKFSWGADVGPAPVLGKYE</sequence>
<feature type="compositionally biased region" description="Low complexity" evidence="1">
    <location>
        <begin position="26"/>
        <end position="43"/>
    </location>
</feature>
<dbReference type="Proteomes" id="UP001278500">
    <property type="component" value="Unassembled WGS sequence"/>
</dbReference>
<feature type="region of interest" description="Disordered" evidence="1">
    <location>
        <begin position="26"/>
        <end position="54"/>
    </location>
</feature>
<evidence type="ECO:0000313" key="3">
    <source>
        <dbReference type="Proteomes" id="UP001278500"/>
    </source>
</evidence>
<protein>
    <submittedName>
        <fullName evidence="2">Uncharacterized protein</fullName>
    </submittedName>
</protein>
<accession>A0AAE0MQ67</accession>
<reference evidence="2" key="2">
    <citation type="submission" date="2023-06" db="EMBL/GenBank/DDBJ databases">
        <authorList>
            <consortium name="Lawrence Berkeley National Laboratory"/>
            <person name="Haridas S."/>
            <person name="Hensen N."/>
            <person name="Bonometti L."/>
            <person name="Westerberg I."/>
            <person name="Brannstrom I.O."/>
            <person name="Guillou S."/>
            <person name="Cros-Aarteil S."/>
            <person name="Calhoun S."/>
            <person name="Kuo A."/>
            <person name="Mondo S."/>
            <person name="Pangilinan J."/>
            <person name="Riley R."/>
            <person name="Labutti K."/>
            <person name="Andreopoulos B."/>
            <person name="Lipzen A."/>
            <person name="Chen C."/>
            <person name="Yanf M."/>
            <person name="Daum C."/>
            <person name="Ng V."/>
            <person name="Clum A."/>
            <person name="Steindorff A."/>
            <person name="Ohm R."/>
            <person name="Martin F."/>
            <person name="Silar P."/>
            <person name="Natvig D."/>
            <person name="Lalanne C."/>
            <person name="Gautier V."/>
            <person name="Ament-Velasquez S.L."/>
            <person name="Kruys A."/>
            <person name="Hutchinson M.I."/>
            <person name="Powell A.J."/>
            <person name="Barry K."/>
            <person name="Miller A.N."/>
            <person name="Grigoriev I.V."/>
            <person name="Debuchy R."/>
            <person name="Gladieux P."/>
            <person name="Thoren M.H."/>
            <person name="Johannesson H."/>
        </authorList>
    </citation>
    <scope>NUCLEOTIDE SEQUENCE</scope>
    <source>
        <strain evidence="2">CBS 560.94</strain>
    </source>
</reference>
<gene>
    <name evidence="2" type="ORF">B0H65DRAFT_511644</name>
</gene>
<dbReference type="GeneID" id="87865656"/>
<keyword evidence="3" id="KW-1185">Reference proteome</keyword>
<feature type="region of interest" description="Disordered" evidence="1">
    <location>
        <begin position="114"/>
        <end position="134"/>
    </location>
</feature>
<dbReference type="RefSeq" id="XP_062678800.1">
    <property type="nucleotide sequence ID" value="XM_062828502.1"/>
</dbReference>
<dbReference type="EMBL" id="JAUEPP010000007">
    <property type="protein sequence ID" value="KAK3339440.1"/>
    <property type="molecule type" value="Genomic_DNA"/>
</dbReference>
<comment type="caution">
    <text evidence="2">The sequence shown here is derived from an EMBL/GenBank/DDBJ whole genome shotgun (WGS) entry which is preliminary data.</text>
</comment>
<reference evidence="2" key="1">
    <citation type="journal article" date="2023" name="Mol. Phylogenet. Evol.">
        <title>Genome-scale phylogeny and comparative genomics of the fungal order Sordariales.</title>
        <authorList>
            <person name="Hensen N."/>
            <person name="Bonometti L."/>
            <person name="Westerberg I."/>
            <person name="Brannstrom I.O."/>
            <person name="Guillou S."/>
            <person name="Cros-Aarteil S."/>
            <person name="Calhoun S."/>
            <person name="Haridas S."/>
            <person name="Kuo A."/>
            <person name="Mondo S."/>
            <person name="Pangilinan J."/>
            <person name="Riley R."/>
            <person name="LaButti K."/>
            <person name="Andreopoulos B."/>
            <person name="Lipzen A."/>
            <person name="Chen C."/>
            <person name="Yan M."/>
            <person name="Daum C."/>
            <person name="Ng V."/>
            <person name="Clum A."/>
            <person name="Steindorff A."/>
            <person name="Ohm R.A."/>
            <person name="Martin F."/>
            <person name="Silar P."/>
            <person name="Natvig D.O."/>
            <person name="Lalanne C."/>
            <person name="Gautier V."/>
            <person name="Ament-Velasquez S.L."/>
            <person name="Kruys A."/>
            <person name="Hutchinson M.I."/>
            <person name="Powell A.J."/>
            <person name="Barry K."/>
            <person name="Miller A.N."/>
            <person name="Grigoriev I.V."/>
            <person name="Debuchy R."/>
            <person name="Gladieux P."/>
            <person name="Hiltunen Thoren M."/>
            <person name="Johannesson H."/>
        </authorList>
    </citation>
    <scope>NUCLEOTIDE SEQUENCE</scope>
    <source>
        <strain evidence="2">CBS 560.94</strain>
    </source>
</reference>
<organism evidence="2 3">
    <name type="scientific">Neurospora tetraspora</name>
    <dbReference type="NCBI Taxonomy" id="94610"/>
    <lineage>
        <taxon>Eukaryota</taxon>
        <taxon>Fungi</taxon>
        <taxon>Dikarya</taxon>
        <taxon>Ascomycota</taxon>
        <taxon>Pezizomycotina</taxon>
        <taxon>Sordariomycetes</taxon>
        <taxon>Sordariomycetidae</taxon>
        <taxon>Sordariales</taxon>
        <taxon>Sordariaceae</taxon>
        <taxon>Neurospora</taxon>
    </lineage>
</organism>
<proteinExistence type="predicted"/>
<dbReference type="AlphaFoldDB" id="A0AAE0MQ67"/>